<reference evidence="2 3" key="1">
    <citation type="submission" date="2014-04" db="EMBL/GenBank/DDBJ databases">
        <title>Evolutionary Origins and Diversification of the Mycorrhizal Mutualists.</title>
        <authorList>
            <consortium name="DOE Joint Genome Institute"/>
            <consortium name="Mycorrhizal Genomics Consortium"/>
            <person name="Kohler A."/>
            <person name="Kuo A."/>
            <person name="Nagy L.G."/>
            <person name="Floudas D."/>
            <person name="Copeland A."/>
            <person name="Barry K.W."/>
            <person name="Cichocki N."/>
            <person name="Veneault-Fourrey C."/>
            <person name="LaButti K."/>
            <person name="Lindquist E.A."/>
            <person name="Lipzen A."/>
            <person name="Lundell T."/>
            <person name="Morin E."/>
            <person name="Murat C."/>
            <person name="Riley R."/>
            <person name="Ohm R."/>
            <person name="Sun H."/>
            <person name="Tunlid A."/>
            <person name="Henrissat B."/>
            <person name="Grigoriev I.V."/>
            <person name="Hibbett D.S."/>
            <person name="Martin F."/>
        </authorList>
    </citation>
    <scope>NUCLEOTIDE SEQUENCE [LARGE SCALE GENOMIC DNA]</scope>
    <source>
        <strain evidence="2 3">Koide BX008</strain>
    </source>
</reference>
<evidence type="ECO:0000313" key="3">
    <source>
        <dbReference type="Proteomes" id="UP000054549"/>
    </source>
</evidence>
<name>A0A0C2WUM1_AMAMK</name>
<accession>A0A0C2WUM1</accession>
<organism evidence="2 3">
    <name type="scientific">Amanita muscaria (strain Koide BX008)</name>
    <dbReference type="NCBI Taxonomy" id="946122"/>
    <lineage>
        <taxon>Eukaryota</taxon>
        <taxon>Fungi</taxon>
        <taxon>Dikarya</taxon>
        <taxon>Basidiomycota</taxon>
        <taxon>Agaricomycotina</taxon>
        <taxon>Agaricomycetes</taxon>
        <taxon>Agaricomycetidae</taxon>
        <taxon>Agaricales</taxon>
        <taxon>Pluteineae</taxon>
        <taxon>Amanitaceae</taxon>
        <taxon>Amanita</taxon>
    </lineage>
</organism>
<dbReference type="InParanoid" id="A0A0C2WUM1"/>
<dbReference type="AlphaFoldDB" id="A0A0C2WUM1"/>
<dbReference type="EMBL" id="KN818242">
    <property type="protein sequence ID" value="KIL65482.1"/>
    <property type="molecule type" value="Genomic_DNA"/>
</dbReference>
<feature type="compositionally biased region" description="Polar residues" evidence="1">
    <location>
        <begin position="1"/>
        <end position="18"/>
    </location>
</feature>
<sequence length="126" mass="13721">MNTRTLPDTSHLNAANPFSLSDDDESDGSDPDSDCSSCEKEDEDFEFSLFNSVSPPPSKPHLIHGACGTFTHVIYSYSLPPSSPTEPKPMIPVRLPPLISTMVIQGMPYFISNGSGRGRRPNVQPI</sequence>
<protein>
    <submittedName>
        <fullName evidence="2">Uncharacterized protein</fullName>
    </submittedName>
</protein>
<dbReference type="HOGENOM" id="CLU_1981089_0_0_1"/>
<proteinExistence type="predicted"/>
<evidence type="ECO:0000313" key="2">
    <source>
        <dbReference type="EMBL" id="KIL65482.1"/>
    </source>
</evidence>
<dbReference type="Proteomes" id="UP000054549">
    <property type="component" value="Unassembled WGS sequence"/>
</dbReference>
<evidence type="ECO:0000256" key="1">
    <source>
        <dbReference type="SAM" id="MobiDB-lite"/>
    </source>
</evidence>
<feature type="compositionally biased region" description="Acidic residues" evidence="1">
    <location>
        <begin position="21"/>
        <end position="33"/>
    </location>
</feature>
<gene>
    <name evidence="2" type="ORF">M378DRAFT_530077</name>
</gene>
<feature type="region of interest" description="Disordered" evidence="1">
    <location>
        <begin position="1"/>
        <end position="39"/>
    </location>
</feature>
<keyword evidence="3" id="KW-1185">Reference proteome</keyword>